<gene>
    <name evidence="1" type="ORF">HaLaN_30530</name>
</gene>
<evidence type="ECO:0000313" key="2">
    <source>
        <dbReference type="Proteomes" id="UP000485058"/>
    </source>
</evidence>
<dbReference type="AlphaFoldDB" id="A0A6A0AGX3"/>
<comment type="caution">
    <text evidence="1">The sequence shown here is derived from an EMBL/GenBank/DDBJ whole genome shotgun (WGS) entry which is preliminary data.</text>
</comment>
<organism evidence="1 2">
    <name type="scientific">Haematococcus lacustris</name>
    <name type="common">Green alga</name>
    <name type="synonym">Haematococcus pluvialis</name>
    <dbReference type="NCBI Taxonomy" id="44745"/>
    <lineage>
        <taxon>Eukaryota</taxon>
        <taxon>Viridiplantae</taxon>
        <taxon>Chlorophyta</taxon>
        <taxon>core chlorophytes</taxon>
        <taxon>Chlorophyceae</taxon>
        <taxon>CS clade</taxon>
        <taxon>Chlamydomonadales</taxon>
        <taxon>Haematococcaceae</taxon>
        <taxon>Haematococcus</taxon>
    </lineage>
</organism>
<dbReference type="Proteomes" id="UP000485058">
    <property type="component" value="Unassembled WGS sequence"/>
</dbReference>
<name>A0A6A0AGX3_HAELA</name>
<keyword evidence="2" id="KW-1185">Reference proteome</keyword>
<evidence type="ECO:0000313" key="1">
    <source>
        <dbReference type="EMBL" id="GFH31473.1"/>
    </source>
</evidence>
<reference evidence="1 2" key="1">
    <citation type="submission" date="2020-02" db="EMBL/GenBank/DDBJ databases">
        <title>Draft genome sequence of Haematococcus lacustris strain NIES-144.</title>
        <authorList>
            <person name="Morimoto D."/>
            <person name="Nakagawa S."/>
            <person name="Yoshida T."/>
            <person name="Sawayama S."/>
        </authorList>
    </citation>
    <scope>NUCLEOTIDE SEQUENCE [LARGE SCALE GENOMIC DNA]</scope>
    <source>
        <strain evidence="1 2">NIES-144</strain>
    </source>
</reference>
<feature type="non-terminal residue" evidence="1">
    <location>
        <position position="1"/>
    </location>
</feature>
<accession>A0A6A0AGX3</accession>
<sequence length="69" mass="7744">LLATRPAHHLPRWLCFTIGMSGEGCLHLAMAWGLLPVVQAVHLYRQHRIAPLCLSLLRVCMFQVQGRVG</sequence>
<protein>
    <submittedName>
        <fullName evidence="1">Uncharacterized protein</fullName>
    </submittedName>
</protein>
<dbReference type="EMBL" id="BLLF01005656">
    <property type="protein sequence ID" value="GFH31473.1"/>
    <property type="molecule type" value="Genomic_DNA"/>
</dbReference>
<proteinExistence type="predicted"/>